<proteinExistence type="predicted"/>
<reference evidence="3 4" key="1">
    <citation type="journal article" date="2021" name="Elife">
        <title>Chloroplast acquisition without the gene transfer in kleptoplastic sea slugs, Plakobranchus ocellatus.</title>
        <authorList>
            <person name="Maeda T."/>
            <person name="Takahashi S."/>
            <person name="Yoshida T."/>
            <person name="Shimamura S."/>
            <person name="Takaki Y."/>
            <person name="Nagai Y."/>
            <person name="Toyoda A."/>
            <person name="Suzuki Y."/>
            <person name="Arimoto A."/>
            <person name="Ishii H."/>
            <person name="Satoh N."/>
            <person name="Nishiyama T."/>
            <person name="Hasebe M."/>
            <person name="Maruyama T."/>
            <person name="Minagawa J."/>
            <person name="Obokata J."/>
            <person name="Shigenobu S."/>
        </authorList>
    </citation>
    <scope>NUCLEOTIDE SEQUENCE [LARGE SCALE GENOMIC DNA]</scope>
</reference>
<protein>
    <submittedName>
        <fullName evidence="3">Zinc finger protein 280c</fullName>
    </submittedName>
</protein>
<sequence length="157" mass="18173">MEGDPTYKEVKGEFRFKCWYCSKILYSNVSAMLHIQGHIDSDKQVNLDLNDLTSCKHCYKVFNTPFEMQTHIEKVHSNKANVLLCRICEKDHDTRYSLKEHMRRNHNACEMPYSCQLCMFSPQQGEVISGFEARYHGQVAGLKPATEGSQQISGRIY</sequence>
<dbReference type="PROSITE" id="PS00028">
    <property type="entry name" value="ZINC_FINGER_C2H2_1"/>
    <property type="match status" value="2"/>
</dbReference>
<accession>A0AAV4CGR2</accession>
<dbReference type="Pfam" id="PF13894">
    <property type="entry name" value="zf-C2H2_4"/>
    <property type="match status" value="1"/>
</dbReference>
<dbReference type="InterPro" id="IPR013087">
    <property type="entry name" value="Znf_C2H2_type"/>
</dbReference>
<comment type="caution">
    <text evidence="3">The sequence shown here is derived from an EMBL/GenBank/DDBJ whole genome shotgun (WGS) entry which is preliminary data.</text>
</comment>
<organism evidence="3 4">
    <name type="scientific">Plakobranchus ocellatus</name>
    <dbReference type="NCBI Taxonomy" id="259542"/>
    <lineage>
        <taxon>Eukaryota</taxon>
        <taxon>Metazoa</taxon>
        <taxon>Spiralia</taxon>
        <taxon>Lophotrochozoa</taxon>
        <taxon>Mollusca</taxon>
        <taxon>Gastropoda</taxon>
        <taxon>Heterobranchia</taxon>
        <taxon>Euthyneura</taxon>
        <taxon>Panpulmonata</taxon>
        <taxon>Sacoglossa</taxon>
        <taxon>Placobranchoidea</taxon>
        <taxon>Plakobranchidae</taxon>
        <taxon>Plakobranchus</taxon>
    </lineage>
</organism>
<gene>
    <name evidence="3" type="ORF">PoB_005844400</name>
</gene>
<dbReference type="SMART" id="SM00355">
    <property type="entry name" value="ZnF_C2H2"/>
    <property type="match status" value="3"/>
</dbReference>
<evidence type="ECO:0000313" key="3">
    <source>
        <dbReference type="EMBL" id="GFO31939.1"/>
    </source>
</evidence>
<keyword evidence="4" id="KW-1185">Reference proteome</keyword>
<dbReference type="GO" id="GO:0008270">
    <property type="term" value="F:zinc ion binding"/>
    <property type="evidence" value="ECO:0007669"/>
    <property type="project" value="UniProtKB-KW"/>
</dbReference>
<keyword evidence="1" id="KW-0479">Metal-binding</keyword>
<evidence type="ECO:0000259" key="2">
    <source>
        <dbReference type="PROSITE" id="PS50157"/>
    </source>
</evidence>
<dbReference type="Gene3D" id="3.30.160.60">
    <property type="entry name" value="Classic Zinc Finger"/>
    <property type="match status" value="2"/>
</dbReference>
<dbReference type="EMBL" id="BLXT01006498">
    <property type="protein sequence ID" value="GFO31939.1"/>
    <property type="molecule type" value="Genomic_DNA"/>
</dbReference>
<keyword evidence="1" id="KW-0863">Zinc-finger</keyword>
<keyword evidence="1" id="KW-0862">Zinc</keyword>
<dbReference type="Proteomes" id="UP000735302">
    <property type="component" value="Unassembled WGS sequence"/>
</dbReference>
<evidence type="ECO:0000256" key="1">
    <source>
        <dbReference type="PROSITE-ProRule" id="PRU00042"/>
    </source>
</evidence>
<dbReference type="PROSITE" id="PS50157">
    <property type="entry name" value="ZINC_FINGER_C2H2_2"/>
    <property type="match status" value="1"/>
</dbReference>
<name>A0AAV4CGR2_9GAST</name>
<feature type="domain" description="C2H2-type" evidence="2">
    <location>
        <begin position="53"/>
        <end position="81"/>
    </location>
</feature>
<dbReference type="AlphaFoldDB" id="A0AAV4CGR2"/>
<evidence type="ECO:0000313" key="4">
    <source>
        <dbReference type="Proteomes" id="UP000735302"/>
    </source>
</evidence>